<reference evidence="2 3" key="1">
    <citation type="submission" date="2024-05" db="EMBL/GenBank/DDBJ databases">
        <title>Long read based assembly of the Candida bracarensis genome reveals expanded adhesin content.</title>
        <authorList>
            <person name="Marcet-Houben M."/>
            <person name="Ksiezopolska E."/>
            <person name="Gabaldon T."/>
        </authorList>
    </citation>
    <scope>NUCLEOTIDE SEQUENCE [LARGE SCALE GENOMIC DNA]</scope>
    <source>
        <strain evidence="2 3">CBM6</strain>
    </source>
</reference>
<accession>A0ABR4NM78</accession>
<organism evidence="2 3">
    <name type="scientific">Nakaseomyces bracarensis</name>
    <dbReference type="NCBI Taxonomy" id="273131"/>
    <lineage>
        <taxon>Eukaryota</taxon>
        <taxon>Fungi</taxon>
        <taxon>Dikarya</taxon>
        <taxon>Ascomycota</taxon>
        <taxon>Saccharomycotina</taxon>
        <taxon>Saccharomycetes</taxon>
        <taxon>Saccharomycetales</taxon>
        <taxon>Saccharomycetaceae</taxon>
        <taxon>Nakaseomyces</taxon>
    </lineage>
</organism>
<evidence type="ECO:0000313" key="3">
    <source>
        <dbReference type="Proteomes" id="UP001623330"/>
    </source>
</evidence>
<comment type="caution">
    <text evidence="2">The sequence shown here is derived from an EMBL/GenBank/DDBJ whole genome shotgun (WGS) entry which is preliminary data.</text>
</comment>
<sequence>MTHGRVIPWKDKSELEELKSWFYPKDSEKGTEGDRRKEAILRVKGYKLKGSQYLPHVIDSTAQLTSAMVADEEAKGTSDELYNLINMRMTYTMILIRFVNGLLDPSQQTQFAIPLHTIARRVGLPSWFVDLRHWGTHERDLPSIDMLRMAAKEAMVWLWDNYWDNDELDEEDDDDDDEDTSVSERSIEEQRINDLRKLIRNWRNKEDELEEYSYMWKQEGSAVITSTNFTVSDRDKKNSLESNSIPDLIEKYTALFKQIWRGLKNRSSFIKVIIESYNKMLLGFLLQKLPNFDIELITWILDTTDQIYLNENKVQEDHSLLLTTKFPKWKKLEATLLHTIVKELNIKKRLDDIKHCLDRHTLITYPRSRLYYLLSENIEVELNNNNWRKKKRRKDVNDSSKALLELSEEWKTLNKDFILSHDTLEEEKKYNSWRKIPTKANKVQKKTSDNDINNDLQTLRERLQKLKQKKQETDVMKLKAFNWEQHDEWEPKPIGIL</sequence>
<feature type="coiled-coil region" evidence="1">
    <location>
        <begin position="185"/>
        <end position="212"/>
    </location>
</feature>
<evidence type="ECO:0000313" key="2">
    <source>
        <dbReference type="EMBL" id="KAL3228916.1"/>
    </source>
</evidence>
<evidence type="ECO:0000256" key="1">
    <source>
        <dbReference type="SAM" id="Coils"/>
    </source>
</evidence>
<dbReference type="Pfam" id="PF04031">
    <property type="entry name" value="Las1"/>
    <property type="match status" value="1"/>
</dbReference>
<dbReference type="InterPro" id="IPR007174">
    <property type="entry name" value="Las1"/>
</dbReference>
<name>A0ABR4NM78_9SACH</name>
<dbReference type="PANTHER" id="PTHR15002">
    <property type="entry name" value="RIBOSOMAL BIOGENESIS PROTEIN LAS1L"/>
    <property type="match status" value="1"/>
</dbReference>
<dbReference type="EMBL" id="JBEVYD010000012">
    <property type="protein sequence ID" value="KAL3228916.1"/>
    <property type="molecule type" value="Genomic_DNA"/>
</dbReference>
<gene>
    <name evidence="2" type="ORF">RNJ44_02003</name>
</gene>
<keyword evidence="1" id="KW-0175">Coiled coil</keyword>
<proteinExistence type="predicted"/>
<dbReference type="Proteomes" id="UP001623330">
    <property type="component" value="Unassembled WGS sequence"/>
</dbReference>
<dbReference type="PANTHER" id="PTHR15002:SF0">
    <property type="entry name" value="RIBOSOMAL BIOGENESIS PROTEIN LAS1L"/>
    <property type="match status" value="1"/>
</dbReference>
<keyword evidence="3" id="KW-1185">Reference proteome</keyword>
<feature type="coiled-coil region" evidence="1">
    <location>
        <begin position="449"/>
        <end position="476"/>
    </location>
</feature>
<protein>
    <submittedName>
        <fullName evidence="2">Protein LAS1</fullName>
    </submittedName>
</protein>